<dbReference type="PANTHER" id="PTHR32071">
    <property type="entry name" value="TRANSCRIPTIONAL REGULATORY PROTEIN"/>
    <property type="match status" value="1"/>
</dbReference>
<dbReference type="OrthoDB" id="9782110at2"/>
<evidence type="ECO:0000256" key="6">
    <source>
        <dbReference type="ARBA" id="ARBA00023163"/>
    </source>
</evidence>
<dbReference type="Pfam" id="PF25601">
    <property type="entry name" value="AAA_lid_14"/>
    <property type="match status" value="1"/>
</dbReference>
<keyword evidence="2" id="KW-0547">Nucleotide-binding</keyword>
<dbReference type="InterPro" id="IPR058031">
    <property type="entry name" value="AAA_lid_NorR"/>
</dbReference>
<sequence>MAKILIVDDEKDLCLVLNRFLSKHGFQVIEANKGKKALELLSEDAPDLILCDFKLDDMDGTSVLKAIKEVNPSIPVIIITGYSNIKTAVEVMRLGAVDYVTKPLIPDEILMTIRRALEGGKNGDAAVTTHGTNGSADVKHNNTTKRVAGKADPYIFGDSPYFKNILKQIDLVAPTNYSVIIYGESGSGKEAIAQEIHKRSKRHNKPFVAIDCGVLSKELAGSELFGHEKGAFTGALNQKIGSFEIANEGTIFLDEIANLSYDVQISLLRVVQERKMRRVGGTKDIDLDVRIIVASNEKLWDTSGRGKLREDLYHRFNEFTINVAPLRERQGDIMVFASHFLKLANNELNKNITGFHPEVEKTFRNYVWYGNLRELKNVVKRATLLCDEDVIDVKSIPFELSNFSKLQFEPASEPVAVREAQEEPQQQNMPVKKMPFKEPSLKSVGLDAEYEVILEALKKVNFNKSKAAKVLQIDRKTLYNKIKQYHELKGEPYEPEL</sequence>
<dbReference type="InterPro" id="IPR025943">
    <property type="entry name" value="Sigma_54_int_dom_ATP-bd_2"/>
</dbReference>
<protein>
    <submittedName>
        <fullName evidence="10">Sigma-54-dependent Fis family transcriptional regulator</fullName>
    </submittedName>
</protein>
<evidence type="ECO:0000259" key="9">
    <source>
        <dbReference type="PROSITE" id="PS50110"/>
    </source>
</evidence>
<dbReference type="PROSITE" id="PS50110">
    <property type="entry name" value="RESPONSE_REGULATORY"/>
    <property type="match status" value="1"/>
</dbReference>
<dbReference type="Gene3D" id="1.10.10.60">
    <property type="entry name" value="Homeodomain-like"/>
    <property type="match status" value="1"/>
</dbReference>
<dbReference type="InterPro" id="IPR002197">
    <property type="entry name" value="HTH_Fis"/>
</dbReference>
<dbReference type="InterPro" id="IPR025662">
    <property type="entry name" value="Sigma_54_int_dom_ATP-bd_1"/>
</dbReference>
<dbReference type="InterPro" id="IPR027417">
    <property type="entry name" value="P-loop_NTPase"/>
</dbReference>
<evidence type="ECO:0000313" key="11">
    <source>
        <dbReference type="Proteomes" id="UP000251889"/>
    </source>
</evidence>
<dbReference type="Pfam" id="PF00072">
    <property type="entry name" value="Response_reg"/>
    <property type="match status" value="1"/>
</dbReference>
<dbReference type="SUPFAM" id="SSF52540">
    <property type="entry name" value="P-loop containing nucleoside triphosphate hydrolases"/>
    <property type="match status" value="1"/>
</dbReference>
<gene>
    <name evidence="10" type="ORF">DQQ10_09020</name>
</gene>
<dbReference type="AlphaFoldDB" id="A0A364Y4G6"/>
<keyword evidence="11" id="KW-1185">Reference proteome</keyword>
<name>A0A364Y4G6_9BACT</name>
<dbReference type="PROSITE" id="PS50045">
    <property type="entry name" value="SIGMA54_INTERACT_4"/>
    <property type="match status" value="1"/>
</dbReference>
<accession>A0A364Y4G6</accession>
<keyword evidence="1 7" id="KW-0597">Phosphoprotein</keyword>
<evidence type="ECO:0000313" key="10">
    <source>
        <dbReference type="EMBL" id="RAW01777.1"/>
    </source>
</evidence>
<comment type="caution">
    <text evidence="10">The sequence shown here is derived from an EMBL/GenBank/DDBJ whole genome shotgun (WGS) entry which is preliminary data.</text>
</comment>
<proteinExistence type="predicted"/>
<dbReference type="PROSITE" id="PS00676">
    <property type="entry name" value="SIGMA54_INTERACT_2"/>
    <property type="match status" value="1"/>
</dbReference>
<dbReference type="Pfam" id="PF00158">
    <property type="entry name" value="Sigma54_activat"/>
    <property type="match status" value="1"/>
</dbReference>
<dbReference type="PROSITE" id="PS00675">
    <property type="entry name" value="SIGMA54_INTERACT_1"/>
    <property type="match status" value="1"/>
</dbReference>
<dbReference type="EMBL" id="QMFY01000003">
    <property type="protein sequence ID" value="RAW01777.1"/>
    <property type="molecule type" value="Genomic_DNA"/>
</dbReference>
<dbReference type="FunFam" id="3.40.50.300:FF:000006">
    <property type="entry name" value="DNA-binding transcriptional regulator NtrC"/>
    <property type="match status" value="1"/>
</dbReference>
<dbReference type="SMART" id="SM00448">
    <property type="entry name" value="REC"/>
    <property type="match status" value="1"/>
</dbReference>
<dbReference type="GO" id="GO:0000160">
    <property type="term" value="P:phosphorelay signal transduction system"/>
    <property type="evidence" value="ECO:0007669"/>
    <property type="project" value="UniProtKB-KW"/>
</dbReference>
<dbReference type="CDD" id="cd00009">
    <property type="entry name" value="AAA"/>
    <property type="match status" value="1"/>
</dbReference>
<dbReference type="InterPro" id="IPR002078">
    <property type="entry name" value="Sigma_54_int"/>
</dbReference>
<dbReference type="Proteomes" id="UP000251889">
    <property type="component" value="Unassembled WGS sequence"/>
</dbReference>
<evidence type="ECO:0000259" key="8">
    <source>
        <dbReference type="PROSITE" id="PS50045"/>
    </source>
</evidence>
<dbReference type="GO" id="GO:0006355">
    <property type="term" value="P:regulation of DNA-templated transcription"/>
    <property type="evidence" value="ECO:0007669"/>
    <property type="project" value="InterPro"/>
</dbReference>
<keyword evidence="5" id="KW-0805">Transcription regulation</keyword>
<dbReference type="SUPFAM" id="SSF46689">
    <property type="entry name" value="Homeodomain-like"/>
    <property type="match status" value="1"/>
</dbReference>
<feature type="domain" description="Sigma-54 factor interaction" evidence="8">
    <location>
        <begin position="155"/>
        <end position="384"/>
    </location>
</feature>
<dbReference type="SUPFAM" id="SSF52172">
    <property type="entry name" value="CheY-like"/>
    <property type="match status" value="1"/>
</dbReference>
<organism evidence="10 11">
    <name type="scientific">Pseudochryseolinea flava</name>
    <dbReference type="NCBI Taxonomy" id="2059302"/>
    <lineage>
        <taxon>Bacteria</taxon>
        <taxon>Pseudomonadati</taxon>
        <taxon>Bacteroidota</taxon>
        <taxon>Cytophagia</taxon>
        <taxon>Cytophagales</taxon>
        <taxon>Fulvivirgaceae</taxon>
        <taxon>Pseudochryseolinea</taxon>
    </lineage>
</organism>
<evidence type="ECO:0000256" key="7">
    <source>
        <dbReference type="PROSITE-ProRule" id="PRU00169"/>
    </source>
</evidence>
<feature type="domain" description="Response regulatory" evidence="9">
    <location>
        <begin position="3"/>
        <end position="117"/>
    </location>
</feature>
<evidence type="ECO:0000256" key="3">
    <source>
        <dbReference type="ARBA" id="ARBA00022840"/>
    </source>
</evidence>
<dbReference type="InterPro" id="IPR011006">
    <property type="entry name" value="CheY-like_superfamily"/>
</dbReference>
<dbReference type="Gene3D" id="1.10.8.60">
    <property type="match status" value="1"/>
</dbReference>
<dbReference type="FunFam" id="3.40.50.2300:FF:000018">
    <property type="entry name" value="DNA-binding transcriptional regulator NtrC"/>
    <property type="match status" value="1"/>
</dbReference>
<reference evidence="10 11" key="1">
    <citation type="submission" date="2018-06" db="EMBL/GenBank/DDBJ databases">
        <title>Chryseolinea flavus sp. nov., a member of the phylum Bacteroidetes isolated from soil.</title>
        <authorList>
            <person name="Li Y."/>
            <person name="Wang J."/>
        </authorList>
    </citation>
    <scope>NUCLEOTIDE SEQUENCE [LARGE SCALE GENOMIC DNA]</scope>
    <source>
        <strain evidence="10 11">SDU1-6</strain>
    </source>
</reference>
<keyword evidence="6" id="KW-0804">Transcription</keyword>
<dbReference type="InterPro" id="IPR001789">
    <property type="entry name" value="Sig_transdc_resp-reg_receiver"/>
</dbReference>
<keyword evidence="3" id="KW-0067">ATP-binding</keyword>
<dbReference type="InterPro" id="IPR003593">
    <property type="entry name" value="AAA+_ATPase"/>
</dbReference>
<dbReference type="PANTHER" id="PTHR32071:SF81">
    <property type="entry name" value="PROPIONATE CATABOLISM OPERON REGULATORY PROTEIN"/>
    <property type="match status" value="1"/>
</dbReference>
<dbReference type="InterPro" id="IPR009057">
    <property type="entry name" value="Homeodomain-like_sf"/>
</dbReference>
<feature type="modified residue" description="4-aspartylphosphate" evidence="7">
    <location>
        <position position="52"/>
    </location>
</feature>
<evidence type="ECO:0000256" key="5">
    <source>
        <dbReference type="ARBA" id="ARBA00023015"/>
    </source>
</evidence>
<dbReference type="GO" id="GO:0043565">
    <property type="term" value="F:sequence-specific DNA binding"/>
    <property type="evidence" value="ECO:0007669"/>
    <property type="project" value="InterPro"/>
</dbReference>
<dbReference type="GO" id="GO:0005524">
    <property type="term" value="F:ATP binding"/>
    <property type="evidence" value="ECO:0007669"/>
    <property type="project" value="UniProtKB-KW"/>
</dbReference>
<dbReference type="Gene3D" id="3.40.50.300">
    <property type="entry name" value="P-loop containing nucleotide triphosphate hydrolases"/>
    <property type="match status" value="1"/>
</dbReference>
<evidence type="ECO:0000256" key="1">
    <source>
        <dbReference type="ARBA" id="ARBA00022553"/>
    </source>
</evidence>
<evidence type="ECO:0000256" key="4">
    <source>
        <dbReference type="ARBA" id="ARBA00023012"/>
    </source>
</evidence>
<dbReference type="PRINTS" id="PR01590">
    <property type="entry name" value="HTHFIS"/>
</dbReference>
<dbReference type="Gene3D" id="3.40.50.2300">
    <property type="match status" value="1"/>
</dbReference>
<dbReference type="RefSeq" id="WP_112746517.1">
    <property type="nucleotide sequence ID" value="NZ_QMFY01000003.1"/>
</dbReference>
<evidence type="ECO:0000256" key="2">
    <source>
        <dbReference type="ARBA" id="ARBA00022741"/>
    </source>
</evidence>
<keyword evidence="4" id="KW-0902">Two-component regulatory system</keyword>
<dbReference type="SMART" id="SM00382">
    <property type="entry name" value="AAA"/>
    <property type="match status" value="1"/>
</dbReference>
<dbReference type="Pfam" id="PF02954">
    <property type="entry name" value="HTH_8"/>
    <property type="match status" value="1"/>
</dbReference>